<dbReference type="InterPro" id="IPR008144">
    <property type="entry name" value="Guanylate_kin-like_dom"/>
</dbReference>
<dbReference type="InterPro" id="IPR017665">
    <property type="entry name" value="Guanylate_kinase"/>
</dbReference>
<dbReference type="Gene3D" id="3.40.50.300">
    <property type="entry name" value="P-loop containing nucleotide triphosphate hydrolases"/>
    <property type="match status" value="1"/>
</dbReference>
<dbReference type="Proteomes" id="UP001465755">
    <property type="component" value="Unassembled WGS sequence"/>
</dbReference>
<reference evidence="8 9" key="1">
    <citation type="journal article" date="2024" name="Nat. Commun.">
        <title>Phylogenomics reveals the evolutionary origins of lichenization in chlorophyte algae.</title>
        <authorList>
            <person name="Puginier C."/>
            <person name="Libourel C."/>
            <person name="Otte J."/>
            <person name="Skaloud P."/>
            <person name="Haon M."/>
            <person name="Grisel S."/>
            <person name="Petersen M."/>
            <person name="Berrin J.G."/>
            <person name="Delaux P.M."/>
            <person name="Dal Grande F."/>
            <person name="Keller J."/>
        </authorList>
    </citation>
    <scope>NUCLEOTIDE SEQUENCE [LARGE SCALE GENOMIC DNA]</scope>
    <source>
        <strain evidence="8 9">SAG 2036</strain>
    </source>
</reference>
<protein>
    <recommendedName>
        <fullName evidence="2">guanylate kinase</fullName>
        <ecNumber evidence="2">2.7.4.8</ecNumber>
    </recommendedName>
</protein>
<accession>A0AAW1PR33</accession>
<dbReference type="InterPro" id="IPR027417">
    <property type="entry name" value="P-loop_NTPase"/>
</dbReference>
<proteinExistence type="inferred from homology"/>
<comment type="similarity">
    <text evidence="1">Belongs to the guanylate kinase family.</text>
</comment>
<dbReference type="PROSITE" id="PS50052">
    <property type="entry name" value="GUANYLATE_KINASE_2"/>
    <property type="match status" value="1"/>
</dbReference>
<evidence type="ECO:0000256" key="3">
    <source>
        <dbReference type="ARBA" id="ARBA00022679"/>
    </source>
</evidence>
<dbReference type="CDD" id="cd00071">
    <property type="entry name" value="GMPK"/>
    <property type="match status" value="1"/>
</dbReference>
<dbReference type="PANTHER" id="PTHR23117">
    <property type="entry name" value="GUANYLATE KINASE-RELATED"/>
    <property type="match status" value="1"/>
</dbReference>
<evidence type="ECO:0000256" key="2">
    <source>
        <dbReference type="ARBA" id="ARBA00012961"/>
    </source>
</evidence>
<dbReference type="PANTHER" id="PTHR23117:SF13">
    <property type="entry name" value="GUANYLATE KINASE"/>
    <property type="match status" value="1"/>
</dbReference>
<keyword evidence="9" id="KW-1185">Reference proteome</keyword>
<evidence type="ECO:0000313" key="9">
    <source>
        <dbReference type="Proteomes" id="UP001465755"/>
    </source>
</evidence>
<evidence type="ECO:0000256" key="6">
    <source>
        <dbReference type="ARBA" id="ARBA00022840"/>
    </source>
</evidence>
<dbReference type="SUPFAM" id="SSF52540">
    <property type="entry name" value="P-loop containing nucleoside triphosphate hydrolases"/>
    <property type="match status" value="1"/>
</dbReference>
<evidence type="ECO:0000259" key="7">
    <source>
        <dbReference type="PROSITE" id="PS50052"/>
    </source>
</evidence>
<dbReference type="GO" id="GO:0005524">
    <property type="term" value="F:ATP binding"/>
    <property type="evidence" value="ECO:0007669"/>
    <property type="project" value="UniProtKB-KW"/>
</dbReference>
<gene>
    <name evidence="8" type="ORF">WJX73_010099</name>
</gene>
<evidence type="ECO:0000256" key="4">
    <source>
        <dbReference type="ARBA" id="ARBA00022741"/>
    </source>
</evidence>
<evidence type="ECO:0000256" key="1">
    <source>
        <dbReference type="ARBA" id="ARBA00005790"/>
    </source>
</evidence>
<dbReference type="InterPro" id="IPR020590">
    <property type="entry name" value="Guanylate_kinase_CS"/>
</dbReference>
<evidence type="ECO:0000313" key="8">
    <source>
        <dbReference type="EMBL" id="KAK9812290.1"/>
    </source>
</evidence>
<dbReference type="PROSITE" id="PS00856">
    <property type="entry name" value="GUANYLATE_KINASE_1"/>
    <property type="match status" value="1"/>
</dbReference>
<comment type="caution">
    <text evidence="8">The sequence shown here is derived from an EMBL/GenBank/DDBJ whole genome shotgun (WGS) entry which is preliminary data.</text>
</comment>
<dbReference type="SMART" id="SM00072">
    <property type="entry name" value="GuKc"/>
    <property type="match status" value="1"/>
</dbReference>
<keyword evidence="3" id="KW-0808">Transferase</keyword>
<dbReference type="AlphaFoldDB" id="A0AAW1PR33"/>
<keyword evidence="6" id="KW-0067">ATP-binding</keyword>
<dbReference type="EMBL" id="JALJOQ010000008">
    <property type="protein sequence ID" value="KAK9812290.1"/>
    <property type="molecule type" value="Genomic_DNA"/>
</dbReference>
<name>A0AAW1PR33_9CHLO</name>
<dbReference type="EC" id="2.7.4.8" evidence="2"/>
<organism evidence="8 9">
    <name type="scientific">Symbiochloris irregularis</name>
    <dbReference type="NCBI Taxonomy" id="706552"/>
    <lineage>
        <taxon>Eukaryota</taxon>
        <taxon>Viridiplantae</taxon>
        <taxon>Chlorophyta</taxon>
        <taxon>core chlorophytes</taxon>
        <taxon>Trebouxiophyceae</taxon>
        <taxon>Trebouxiales</taxon>
        <taxon>Trebouxiaceae</taxon>
        <taxon>Symbiochloris</taxon>
    </lineage>
</organism>
<dbReference type="FunFam" id="3.30.63.10:FF:000002">
    <property type="entry name" value="Guanylate kinase 1"/>
    <property type="match status" value="1"/>
</dbReference>
<dbReference type="GO" id="GO:0005829">
    <property type="term" value="C:cytosol"/>
    <property type="evidence" value="ECO:0007669"/>
    <property type="project" value="TreeGrafter"/>
</dbReference>
<dbReference type="Gene3D" id="3.30.63.10">
    <property type="entry name" value="Guanylate Kinase phosphate binding domain"/>
    <property type="match status" value="1"/>
</dbReference>
<keyword evidence="4" id="KW-0547">Nucleotide-binding</keyword>
<dbReference type="GO" id="GO:0004385">
    <property type="term" value="F:GMP kinase activity"/>
    <property type="evidence" value="ECO:0007669"/>
    <property type="project" value="UniProtKB-EC"/>
</dbReference>
<dbReference type="InterPro" id="IPR008145">
    <property type="entry name" value="GK/Ca_channel_bsu"/>
</dbReference>
<dbReference type="Pfam" id="PF00625">
    <property type="entry name" value="Guanylate_kin"/>
    <property type="match status" value="1"/>
</dbReference>
<sequence length="203" mass="22405">MVPAAPPVVVVISGPSGVGKDAVVHALKQARPDLHFVVTATSRAKREGEVHGKDYLFVSRAEFESWVQRDQLLEHAVVYGDYKGIPKQQVAEALDHGTDVVMRIDVQGAATIRRLLPHSIFVFLVAESEHALVQRLTQRKTEPMDSMLVRVQTAKEEVKHMKAFDYVVVNREGALAETVQTLSAIIDAEKASVRRRIAPPGVI</sequence>
<dbReference type="NCBIfam" id="TIGR03263">
    <property type="entry name" value="guanyl_kin"/>
    <property type="match status" value="1"/>
</dbReference>
<feature type="domain" description="Guanylate kinase-like" evidence="7">
    <location>
        <begin position="7"/>
        <end position="187"/>
    </location>
</feature>
<keyword evidence="5" id="KW-0418">Kinase</keyword>
<evidence type="ECO:0000256" key="5">
    <source>
        <dbReference type="ARBA" id="ARBA00022777"/>
    </source>
</evidence>